<proteinExistence type="predicted"/>
<dbReference type="EMBL" id="LT934119">
    <property type="protein sequence ID" value="VAI15131.1"/>
    <property type="molecule type" value="Genomic_DNA"/>
</dbReference>
<protein>
    <submittedName>
        <fullName evidence="1">Uncharacterized protein</fullName>
    </submittedName>
</protein>
<dbReference type="Proteomes" id="UP000324705">
    <property type="component" value="Chromosome 5A"/>
</dbReference>
<keyword evidence="2" id="KW-1185">Reference proteome</keyword>
<accession>A0A9R0TLM7</accession>
<evidence type="ECO:0000313" key="1">
    <source>
        <dbReference type="EMBL" id="VAI15131.1"/>
    </source>
</evidence>
<organism evidence="1 2">
    <name type="scientific">Triticum turgidum subsp. durum</name>
    <name type="common">Durum wheat</name>
    <name type="synonym">Triticum durum</name>
    <dbReference type="NCBI Taxonomy" id="4567"/>
    <lineage>
        <taxon>Eukaryota</taxon>
        <taxon>Viridiplantae</taxon>
        <taxon>Streptophyta</taxon>
        <taxon>Embryophyta</taxon>
        <taxon>Tracheophyta</taxon>
        <taxon>Spermatophyta</taxon>
        <taxon>Magnoliopsida</taxon>
        <taxon>Liliopsida</taxon>
        <taxon>Poales</taxon>
        <taxon>Poaceae</taxon>
        <taxon>BOP clade</taxon>
        <taxon>Pooideae</taxon>
        <taxon>Triticodae</taxon>
        <taxon>Triticeae</taxon>
        <taxon>Triticinae</taxon>
        <taxon>Triticum</taxon>
    </lineage>
</organism>
<name>A0A9R0TLM7_TRITD</name>
<dbReference type="Gramene" id="TRITD5Av1G082270.2">
    <property type="protein sequence ID" value="TRITD5Av1G082270.2"/>
    <property type="gene ID" value="TRITD5Av1G082270"/>
</dbReference>
<sequence>MFQNYQNGEQSYIHIGCSTHCLSISCDHEYDDSTVSCIHMDRYFQLKYNSRKVRALYLDVSCCSRLPCVFL</sequence>
<dbReference type="AlphaFoldDB" id="A0A9R0TLM7"/>
<gene>
    <name evidence="1" type="ORF">TRITD_5Av1G082270</name>
</gene>
<reference evidence="1 2" key="1">
    <citation type="submission" date="2017-09" db="EMBL/GenBank/DDBJ databases">
        <authorList>
            <consortium name="International Durum Wheat Genome Sequencing Consortium (IDWGSC)"/>
            <person name="Milanesi L."/>
        </authorList>
    </citation>
    <scope>NUCLEOTIDE SEQUENCE [LARGE SCALE GENOMIC DNA]</scope>
    <source>
        <strain evidence="2">cv. Svevo</strain>
    </source>
</reference>
<evidence type="ECO:0000313" key="2">
    <source>
        <dbReference type="Proteomes" id="UP000324705"/>
    </source>
</evidence>